<evidence type="ECO:0000256" key="2">
    <source>
        <dbReference type="ARBA" id="ARBA00022723"/>
    </source>
</evidence>
<evidence type="ECO:0000313" key="5">
    <source>
        <dbReference type="Proteomes" id="UP000244930"/>
    </source>
</evidence>
<proteinExistence type="inferred from homology"/>
<organism evidence="4 5">
    <name type="scientific">Parazoarcus communis</name>
    <dbReference type="NCBI Taxonomy" id="41977"/>
    <lineage>
        <taxon>Bacteria</taxon>
        <taxon>Pseudomonadati</taxon>
        <taxon>Pseudomonadota</taxon>
        <taxon>Betaproteobacteria</taxon>
        <taxon>Rhodocyclales</taxon>
        <taxon>Zoogloeaceae</taxon>
        <taxon>Parazoarcus</taxon>
    </lineage>
</organism>
<dbReference type="Pfam" id="PF01557">
    <property type="entry name" value="FAA_hydrolase"/>
    <property type="match status" value="1"/>
</dbReference>
<comment type="similarity">
    <text evidence="1">Belongs to the FAH family.</text>
</comment>
<dbReference type="KEGG" id="acom:CEW83_16470"/>
<keyword evidence="5" id="KW-1185">Reference proteome</keyword>
<dbReference type="InterPro" id="IPR051121">
    <property type="entry name" value="FAH"/>
</dbReference>
<reference evidence="4 5" key="1">
    <citation type="submission" date="2017-06" db="EMBL/GenBank/DDBJ databases">
        <title>Azoarcus.</title>
        <authorList>
            <person name="Woo J.-H."/>
            <person name="Kim H.-S."/>
        </authorList>
    </citation>
    <scope>NUCLEOTIDE SEQUENCE [LARGE SCALE GENOMIC DNA]</scope>
    <source>
        <strain evidence="4 5">TSPY31</strain>
    </source>
</reference>
<dbReference type="AlphaFoldDB" id="A0A2U8GT79"/>
<dbReference type="Proteomes" id="UP000244930">
    <property type="component" value="Chromosome"/>
</dbReference>
<dbReference type="InterPro" id="IPR011234">
    <property type="entry name" value="Fumarylacetoacetase-like_C"/>
</dbReference>
<dbReference type="PANTHER" id="PTHR42796:SF4">
    <property type="entry name" value="FUMARYLACETOACETATE HYDROLASE DOMAIN-CONTAINING PROTEIN 2A"/>
    <property type="match status" value="1"/>
</dbReference>
<dbReference type="Gene3D" id="3.90.850.10">
    <property type="entry name" value="Fumarylacetoacetase-like, C-terminal domain"/>
    <property type="match status" value="1"/>
</dbReference>
<evidence type="ECO:0000256" key="1">
    <source>
        <dbReference type="ARBA" id="ARBA00010211"/>
    </source>
</evidence>
<name>A0A2U8GT79_9RHOO</name>
<dbReference type="GO" id="GO:0046872">
    <property type="term" value="F:metal ion binding"/>
    <property type="evidence" value="ECO:0007669"/>
    <property type="project" value="UniProtKB-KW"/>
</dbReference>
<dbReference type="PANTHER" id="PTHR42796">
    <property type="entry name" value="FUMARYLACETOACETATE HYDROLASE DOMAIN-CONTAINING PROTEIN 2A-RELATED"/>
    <property type="match status" value="1"/>
</dbReference>
<dbReference type="GO" id="GO:0044281">
    <property type="term" value="P:small molecule metabolic process"/>
    <property type="evidence" value="ECO:0007669"/>
    <property type="project" value="UniProtKB-ARBA"/>
</dbReference>
<dbReference type="SUPFAM" id="SSF56529">
    <property type="entry name" value="FAH"/>
    <property type="match status" value="1"/>
</dbReference>
<evidence type="ECO:0000259" key="3">
    <source>
        <dbReference type="Pfam" id="PF01557"/>
    </source>
</evidence>
<keyword evidence="2" id="KW-0479">Metal-binding</keyword>
<dbReference type="EMBL" id="CP022187">
    <property type="protein sequence ID" value="AWI76610.1"/>
    <property type="molecule type" value="Genomic_DNA"/>
</dbReference>
<protein>
    <submittedName>
        <fullName evidence="4">2-hydroxyhepta-2,4-diene-1,7-dioate isomerase</fullName>
    </submittedName>
</protein>
<evidence type="ECO:0000313" key="4">
    <source>
        <dbReference type="EMBL" id="AWI76610.1"/>
    </source>
</evidence>
<sequence>MTLKSSSPQTLPPQLGTVYGVVLNDHRSLARFGDALEAAPYKGAPKAPAMYVKPANTVVGDGATVHLPNGETAVEIGATVGIVIGRPAARLTAETALEAVAGYVLVADLSLPHASYYRPAIREKCFDGACPVATTTVSAAEAGRLADLKLTISVDGVAVGTRTFAELVRDVPRLLVDVTEFMTLSVGDVLLLGVEYQAPQARVGSSVHIEAGPLGTLGFNIQAATEAAQ</sequence>
<dbReference type="InterPro" id="IPR036663">
    <property type="entry name" value="Fumarylacetoacetase_C_sf"/>
</dbReference>
<keyword evidence="4" id="KW-0413">Isomerase</keyword>
<feature type="domain" description="Fumarylacetoacetase-like C-terminal" evidence="3">
    <location>
        <begin position="17"/>
        <end position="219"/>
    </location>
</feature>
<dbReference type="RefSeq" id="WP_108950309.1">
    <property type="nucleotide sequence ID" value="NZ_CP022187.1"/>
</dbReference>
<gene>
    <name evidence="4" type="ORF">CEW83_16470</name>
</gene>
<accession>A0A2U8GT79</accession>
<dbReference type="GO" id="GO:0016853">
    <property type="term" value="F:isomerase activity"/>
    <property type="evidence" value="ECO:0007669"/>
    <property type="project" value="UniProtKB-KW"/>
</dbReference>